<dbReference type="Pfam" id="PF11209">
    <property type="entry name" value="LmeA"/>
    <property type="match status" value="1"/>
</dbReference>
<keyword evidence="1" id="KW-0472">Membrane</keyword>
<evidence type="ECO:0000313" key="3">
    <source>
        <dbReference type="Proteomes" id="UP001500822"/>
    </source>
</evidence>
<keyword evidence="3" id="KW-1185">Reference proteome</keyword>
<sequence length="293" mass="30781">MASSSRIPGSVRGRRTAAWTVVAVVALLVIAVLGDLLAASRAEHRLARALLASPTLDYEPNVMFSGFPFLPSAAGGEYSLVHISAGGAPIEGCADRGHCTATLDADLHDAVLGDVWEMSATSPISFDRLTAETRIDSVNLGRLMNIVDLYLNTPAPEGEVGGGGPGGTLAERTDGILVSGTVPLPGSPARDGKYPPSADEYRFPKVKVSVSARVELVDGRIRIEATDFYTGPEEHFAADVPAEFGSHVLKLFSTTLPILPLAWDTPPTSTFSRGSDLILAGERSAGTVEPRGF</sequence>
<keyword evidence="1" id="KW-0812">Transmembrane</keyword>
<dbReference type="RefSeq" id="WP_246994003.1">
    <property type="nucleotide sequence ID" value="NZ_BAABIE010000001.1"/>
</dbReference>
<name>A0ABP8YU61_9ACTN</name>
<organism evidence="2 3">
    <name type="scientific">Gordonia alkaliphila</name>
    <dbReference type="NCBI Taxonomy" id="1053547"/>
    <lineage>
        <taxon>Bacteria</taxon>
        <taxon>Bacillati</taxon>
        <taxon>Actinomycetota</taxon>
        <taxon>Actinomycetes</taxon>
        <taxon>Mycobacteriales</taxon>
        <taxon>Gordoniaceae</taxon>
        <taxon>Gordonia</taxon>
    </lineage>
</organism>
<protein>
    <submittedName>
        <fullName evidence="2">Mannan chain length control protein LmeA</fullName>
    </submittedName>
</protein>
<comment type="caution">
    <text evidence="2">The sequence shown here is derived from an EMBL/GenBank/DDBJ whole genome shotgun (WGS) entry which is preliminary data.</text>
</comment>
<dbReference type="EMBL" id="BAABIE010000001">
    <property type="protein sequence ID" value="GAA4738249.1"/>
    <property type="molecule type" value="Genomic_DNA"/>
</dbReference>
<gene>
    <name evidence="2" type="primary">lmeA</name>
    <name evidence="2" type="ORF">GCM10023217_02050</name>
</gene>
<evidence type="ECO:0000313" key="2">
    <source>
        <dbReference type="EMBL" id="GAA4738249.1"/>
    </source>
</evidence>
<dbReference type="Proteomes" id="UP001500822">
    <property type="component" value="Unassembled WGS sequence"/>
</dbReference>
<feature type="transmembrane region" description="Helical" evidence="1">
    <location>
        <begin position="16"/>
        <end position="38"/>
    </location>
</feature>
<keyword evidence="1" id="KW-1133">Transmembrane helix</keyword>
<reference evidence="3" key="1">
    <citation type="journal article" date="2019" name="Int. J. Syst. Evol. Microbiol.">
        <title>The Global Catalogue of Microorganisms (GCM) 10K type strain sequencing project: providing services to taxonomists for standard genome sequencing and annotation.</title>
        <authorList>
            <consortium name="The Broad Institute Genomics Platform"/>
            <consortium name="The Broad Institute Genome Sequencing Center for Infectious Disease"/>
            <person name="Wu L."/>
            <person name="Ma J."/>
        </authorList>
    </citation>
    <scope>NUCLEOTIDE SEQUENCE [LARGE SCALE GENOMIC DNA]</scope>
    <source>
        <strain evidence="3">JCM 18077</strain>
    </source>
</reference>
<dbReference type="InterPro" id="IPR021373">
    <property type="entry name" value="DUF2993"/>
</dbReference>
<proteinExistence type="predicted"/>
<accession>A0ABP8YU61</accession>
<evidence type="ECO:0000256" key="1">
    <source>
        <dbReference type="SAM" id="Phobius"/>
    </source>
</evidence>